<dbReference type="InterPro" id="IPR014043">
    <property type="entry name" value="Acyl_transferase_dom"/>
</dbReference>
<dbReference type="InterPro" id="IPR016035">
    <property type="entry name" value="Acyl_Trfase/lysoPLipase"/>
</dbReference>
<reference evidence="5 6" key="1">
    <citation type="submission" date="2023-11" db="EMBL/GenBank/DDBJ databases">
        <title>Dfirmibasis_genome.</title>
        <authorList>
            <person name="Edelbroek B."/>
            <person name="Kjellin J."/>
            <person name="Jerlstrom-Hultqvist J."/>
            <person name="Soderbom F."/>
        </authorList>
    </citation>
    <scope>NUCLEOTIDE SEQUENCE [LARGE SCALE GENOMIC DNA]</scope>
    <source>
        <strain evidence="5 6">TNS-C-14</strain>
    </source>
</reference>
<dbReference type="EMBL" id="JAVFKY010000002">
    <property type="protein sequence ID" value="KAK5581106.1"/>
    <property type="molecule type" value="Genomic_DNA"/>
</dbReference>
<dbReference type="SMART" id="SM00827">
    <property type="entry name" value="PKS_AT"/>
    <property type="match status" value="1"/>
</dbReference>
<dbReference type="SUPFAM" id="SSF52151">
    <property type="entry name" value="FabD/lysophospholipase-like"/>
    <property type="match status" value="1"/>
</dbReference>
<dbReference type="AlphaFoldDB" id="A0AAN7YWF0"/>
<comment type="caution">
    <text evidence="5">The sequence shown here is derived from an EMBL/GenBank/DDBJ whole genome shotgun (WGS) entry which is preliminary data.</text>
</comment>
<evidence type="ECO:0000256" key="1">
    <source>
        <dbReference type="ARBA" id="ARBA00022450"/>
    </source>
</evidence>
<gene>
    <name evidence="5" type="ORF">RB653_001134</name>
</gene>
<organism evidence="5 6">
    <name type="scientific">Dictyostelium firmibasis</name>
    <dbReference type="NCBI Taxonomy" id="79012"/>
    <lineage>
        <taxon>Eukaryota</taxon>
        <taxon>Amoebozoa</taxon>
        <taxon>Evosea</taxon>
        <taxon>Eumycetozoa</taxon>
        <taxon>Dictyostelia</taxon>
        <taxon>Dictyosteliales</taxon>
        <taxon>Dictyosteliaceae</taxon>
        <taxon>Dictyostelium</taxon>
    </lineage>
</organism>
<feature type="domain" description="Malonyl-CoA:ACP transacylase (MAT)" evidence="4">
    <location>
        <begin position="13"/>
        <end position="335"/>
    </location>
</feature>
<evidence type="ECO:0000259" key="4">
    <source>
        <dbReference type="SMART" id="SM00827"/>
    </source>
</evidence>
<dbReference type="GO" id="GO:0016740">
    <property type="term" value="F:transferase activity"/>
    <property type="evidence" value="ECO:0007669"/>
    <property type="project" value="UniProtKB-KW"/>
</dbReference>
<keyword evidence="2" id="KW-0597">Phosphoprotein</keyword>
<accession>A0AAN7YWF0</accession>
<dbReference type="Gene3D" id="3.40.366.10">
    <property type="entry name" value="Malonyl-Coenzyme A Acyl Carrier Protein, domain 2"/>
    <property type="match status" value="1"/>
</dbReference>
<evidence type="ECO:0000256" key="2">
    <source>
        <dbReference type="ARBA" id="ARBA00022553"/>
    </source>
</evidence>
<keyword evidence="3" id="KW-0808">Transferase</keyword>
<keyword evidence="1" id="KW-0596">Phosphopantetheine</keyword>
<evidence type="ECO:0000256" key="3">
    <source>
        <dbReference type="ARBA" id="ARBA00022679"/>
    </source>
</evidence>
<name>A0AAN7YWF0_9MYCE</name>
<evidence type="ECO:0000313" key="6">
    <source>
        <dbReference type="Proteomes" id="UP001344447"/>
    </source>
</evidence>
<keyword evidence="6" id="KW-1185">Reference proteome</keyword>
<dbReference type="Pfam" id="PF00698">
    <property type="entry name" value="Acyl_transf_1"/>
    <property type="match status" value="1"/>
</dbReference>
<dbReference type="PANTHER" id="PTHR45681">
    <property type="entry name" value="POLYKETIDE SYNTHASE 44-RELATED"/>
    <property type="match status" value="1"/>
</dbReference>
<protein>
    <recommendedName>
        <fullName evidence="4">Malonyl-CoA:ACP transacylase (MAT) domain-containing protein</fullName>
    </recommendedName>
</protein>
<dbReference type="InterPro" id="IPR001227">
    <property type="entry name" value="Ac_transferase_dom_sf"/>
</dbReference>
<sequence>MINNENKPFIVFSFCGQALQSKTLALELYNGNKVFKESMDKLDSYIKNKYFNGESMLNKLRTQPDDAIPNSDQFVVHSFLFMFQVSIFELLKSEGITPSVIYGASCGEISASYCSGILDLETACNISFFRATIISKVSSLNPPAKLIGINVSNEEFIERFQRKYPKVEVIAKLKPDLVYVGCSDIEQVDSLFEDASNQGLELKSYPAKVAFHSSAMDCIKEDVLKQTIIPRPSIIPIFSCVNGIQFNEKTFKFDQNYLFRNLRDTVENVITYHNIFKYIEENGGKKAIVVEISPNPTMLANIFDSLKTLNSKLFNPINENYKNNITFLPTLDKTKNDVLSMNETIEEIKKQLI</sequence>
<evidence type="ECO:0000313" key="5">
    <source>
        <dbReference type="EMBL" id="KAK5581106.1"/>
    </source>
</evidence>
<dbReference type="PANTHER" id="PTHR45681:SF6">
    <property type="entry name" value="POLYKETIDE SYNTHASE 37"/>
    <property type="match status" value="1"/>
</dbReference>
<dbReference type="Proteomes" id="UP001344447">
    <property type="component" value="Unassembled WGS sequence"/>
</dbReference>
<dbReference type="InterPro" id="IPR050444">
    <property type="entry name" value="Polyketide_Synthase"/>
</dbReference>
<proteinExistence type="predicted"/>